<sequence>MRDRIWFPGNPWPDGHRITEFLWTGRLDRSGWLWFDLTLKTAGYDEEFDVPDSEDEDVSDWAAPIVWNNYHACTLSSPWEDAIGLLAATPERPFRLADPLPQRLTADPLPIEDLDASPAFHVYLLGHDTVADHTLTFTADGSGRHRIDWTGRIALSYFGDEEFRYEFRAEIHDAGLAHIALPDGMSGEDGRRHLTHLLDVPERFVESAVDGRLVLRQA</sequence>
<dbReference type="EMBL" id="JADPUN010000288">
    <property type="protein sequence ID" value="MBF9133737.1"/>
    <property type="molecule type" value="Genomic_DNA"/>
</dbReference>
<organism evidence="1 2">
    <name type="scientific">Plantactinospora alkalitolerans</name>
    <dbReference type="NCBI Taxonomy" id="2789879"/>
    <lineage>
        <taxon>Bacteria</taxon>
        <taxon>Bacillati</taxon>
        <taxon>Actinomycetota</taxon>
        <taxon>Actinomycetes</taxon>
        <taxon>Micromonosporales</taxon>
        <taxon>Micromonosporaceae</taxon>
        <taxon>Plantactinospora</taxon>
    </lineage>
</organism>
<keyword evidence="2" id="KW-1185">Reference proteome</keyword>
<gene>
    <name evidence="1" type="ORF">I0C86_33100</name>
</gene>
<dbReference type="RefSeq" id="WP_196205240.1">
    <property type="nucleotide sequence ID" value="NZ_JADPUN010000288.1"/>
</dbReference>
<evidence type="ECO:0000313" key="2">
    <source>
        <dbReference type="Proteomes" id="UP000638560"/>
    </source>
</evidence>
<name>A0ABS0H6H6_9ACTN</name>
<reference evidence="1 2" key="1">
    <citation type="submission" date="2020-11" db="EMBL/GenBank/DDBJ databases">
        <title>A novel isolate from a Black sea contaminated sediment with potential to produce alkanes: Plantactinospora alkalitolerans sp. nov.</title>
        <authorList>
            <person name="Carro L."/>
            <person name="Veyisoglu A."/>
            <person name="Guven K."/>
            <person name="Schumann P."/>
            <person name="Klenk H.-P."/>
            <person name="Sahin N."/>
        </authorList>
    </citation>
    <scope>NUCLEOTIDE SEQUENCE [LARGE SCALE GENOMIC DNA]</scope>
    <source>
        <strain evidence="1 2">S1510</strain>
    </source>
</reference>
<dbReference type="Proteomes" id="UP000638560">
    <property type="component" value="Unassembled WGS sequence"/>
</dbReference>
<comment type="caution">
    <text evidence="1">The sequence shown here is derived from an EMBL/GenBank/DDBJ whole genome shotgun (WGS) entry which is preliminary data.</text>
</comment>
<evidence type="ECO:0000313" key="1">
    <source>
        <dbReference type="EMBL" id="MBF9133737.1"/>
    </source>
</evidence>
<protein>
    <submittedName>
        <fullName evidence="1">Uncharacterized protein</fullName>
    </submittedName>
</protein>
<proteinExistence type="predicted"/>
<accession>A0ABS0H6H6</accession>